<dbReference type="CDD" id="cd07067">
    <property type="entry name" value="HP_PGM_like"/>
    <property type="match status" value="1"/>
</dbReference>
<dbReference type="InterPro" id="IPR001763">
    <property type="entry name" value="Rhodanese-like_dom"/>
</dbReference>
<sequence>MSKPSLLIPTEADYADAHEDEDQEILYRQRIDELRQKTGAFRWRFEVVKGFFKQAEDATDDFKFNYATEDFGRLKSWDQTIADLKELNLKAPGNEAYKLLFLARHGQGFHNVVINKYSYEEWYRKWYKETHDGDVEFAPDPMLTDLGINQAKENHELWKHQLAQGAPMPSKFYVSPLQRSSHTLAHTWTGLKPQGLQPVVTEGLRETSGLNLCDRRSTKSVIQQRFGQYGFVFEDGFTEEDEFFDAHNREKLHEHCIRTNRFLQRVFDEDYNIAVGEVAKQSAVANTFISTTSHAGTIRTFITVLGHRRFTISTGAMIPIVVRGIRLG</sequence>
<dbReference type="HOGENOM" id="CLU_039184_0_2_1"/>
<feature type="domain" description="Rhodanese" evidence="1">
    <location>
        <begin position="93"/>
        <end position="131"/>
    </location>
</feature>
<protein>
    <submittedName>
        <fullName evidence="2">Phosphoglycerate mutase-like protein</fullName>
    </submittedName>
</protein>
<dbReference type="InterPro" id="IPR013078">
    <property type="entry name" value="His_Pase_superF_clade-1"/>
</dbReference>
<accession>G3AW82</accession>
<dbReference type="PROSITE" id="PS50206">
    <property type="entry name" value="RHODANESE_3"/>
    <property type="match status" value="1"/>
</dbReference>
<evidence type="ECO:0000313" key="3">
    <source>
        <dbReference type="Proteomes" id="UP000000707"/>
    </source>
</evidence>
<dbReference type="GO" id="GO:0005737">
    <property type="term" value="C:cytoplasm"/>
    <property type="evidence" value="ECO:0007669"/>
    <property type="project" value="TreeGrafter"/>
</dbReference>
<name>G3AW82_CANTC</name>
<dbReference type="KEGG" id="cten:18246398"/>
<evidence type="ECO:0000313" key="2">
    <source>
        <dbReference type="EMBL" id="EGV66478.1"/>
    </source>
</evidence>
<reference evidence="2 3" key="1">
    <citation type="journal article" date="2011" name="Proc. Natl. Acad. Sci. U.S.A.">
        <title>Comparative genomics of xylose-fermenting fungi for enhanced biofuel production.</title>
        <authorList>
            <person name="Wohlbach D.J."/>
            <person name="Kuo A."/>
            <person name="Sato T.K."/>
            <person name="Potts K.M."/>
            <person name="Salamov A.A."/>
            <person name="LaButti K.M."/>
            <person name="Sun H."/>
            <person name="Clum A."/>
            <person name="Pangilinan J.L."/>
            <person name="Lindquist E.A."/>
            <person name="Lucas S."/>
            <person name="Lapidus A."/>
            <person name="Jin M."/>
            <person name="Gunawan C."/>
            <person name="Balan V."/>
            <person name="Dale B.E."/>
            <person name="Jeffries T.W."/>
            <person name="Zinkel R."/>
            <person name="Barry K.W."/>
            <person name="Grigoriev I.V."/>
            <person name="Gasch A.P."/>
        </authorList>
    </citation>
    <scope>NUCLEOTIDE SEQUENCE [LARGE SCALE GENOMIC DNA]</scope>
    <source>
        <strain evidence="3">ATCC 10573 / BCRC 21748 / CBS 615 / JCM 9827 / NBRC 10315 / NRRL Y-1498 / VKM Y-70</strain>
    </source>
</reference>
<dbReference type="eggNOG" id="KOG4754">
    <property type="taxonomic scope" value="Eukaryota"/>
</dbReference>
<gene>
    <name evidence="2" type="ORF">CANTEDRAFT_112200</name>
</gene>
<dbReference type="Proteomes" id="UP000000707">
    <property type="component" value="Unassembled WGS sequence"/>
</dbReference>
<dbReference type="Pfam" id="PF00300">
    <property type="entry name" value="His_Phos_1"/>
    <property type="match status" value="1"/>
</dbReference>
<dbReference type="InterPro" id="IPR050275">
    <property type="entry name" value="PGM_Phosphatase"/>
</dbReference>
<dbReference type="PANTHER" id="PTHR48100:SF1">
    <property type="entry name" value="HISTIDINE PHOSPHATASE FAMILY PROTEIN-RELATED"/>
    <property type="match status" value="1"/>
</dbReference>
<dbReference type="EMBL" id="GL996510">
    <property type="protein sequence ID" value="EGV66478.1"/>
    <property type="molecule type" value="Genomic_DNA"/>
</dbReference>
<dbReference type="PANTHER" id="PTHR48100">
    <property type="entry name" value="BROAD-SPECIFICITY PHOSPHATASE YOR283W-RELATED"/>
    <property type="match status" value="1"/>
</dbReference>
<dbReference type="SUPFAM" id="SSF53254">
    <property type="entry name" value="Phosphoglycerate mutase-like"/>
    <property type="match status" value="1"/>
</dbReference>
<evidence type="ECO:0000259" key="1">
    <source>
        <dbReference type="PROSITE" id="PS50206"/>
    </source>
</evidence>
<dbReference type="Gene3D" id="3.40.50.1240">
    <property type="entry name" value="Phosphoglycerate mutase-like"/>
    <property type="match status" value="1"/>
</dbReference>
<proteinExistence type="predicted"/>
<keyword evidence="3" id="KW-1185">Reference proteome</keyword>
<organism evidence="3">
    <name type="scientific">Candida tenuis (strain ATCC 10573 / BCRC 21748 / CBS 615 / JCM 9827 / NBRC 10315 / NRRL Y-1498 / VKM Y-70)</name>
    <name type="common">Yeast</name>
    <name type="synonym">Yamadazyma tenuis</name>
    <dbReference type="NCBI Taxonomy" id="590646"/>
    <lineage>
        <taxon>Eukaryota</taxon>
        <taxon>Fungi</taxon>
        <taxon>Dikarya</taxon>
        <taxon>Ascomycota</taxon>
        <taxon>Saccharomycotina</taxon>
        <taxon>Pichiomycetes</taxon>
        <taxon>Debaryomycetaceae</taxon>
        <taxon>Yamadazyma</taxon>
    </lineage>
</organism>
<dbReference type="AlphaFoldDB" id="G3AW82"/>
<dbReference type="GO" id="GO:0016791">
    <property type="term" value="F:phosphatase activity"/>
    <property type="evidence" value="ECO:0007669"/>
    <property type="project" value="TreeGrafter"/>
</dbReference>
<dbReference type="OrthoDB" id="496981at2759"/>
<dbReference type="InterPro" id="IPR029033">
    <property type="entry name" value="His_PPase_superfam"/>
</dbReference>
<dbReference type="GeneID" id="18246398"/>